<evidence type="ECO:0000256" key="5">
    <source>
        <dbReference type="ARBA" id="ARBA00023136"/>
    </source>
</evidence>
<reference evidence="8" key="1">
    <citation type="submission" date="2015-07" db="EMBL/GenBank/DDBJ databases">
        <title>MeaNS - Measles Nucleotide Surveillance Program.</title>
        <authorList>
            <person name="Tran T."/>
            <person name="Druce J."/>
        </authorList>
    </citation>
    <scope>NUCLEOTIDE SEQUENCE</scope>
    <source>
        <strain evidence="8">UCB-OBI-ISO-001</strain>
        <tissue evidence="8">Gonad</tissue>
    </source>
</reference>
<feature type="transmembrane region" description="Helical" evidence="7">
    <location>
        <begin position="109"/>
        <end position="134"/>
    </location>
</feature>
<name>A0A0L8H7L9_OCTBM</name>
<evidence type="ECO:0000256" key="4">
    <source>
        <dbReference type="ARBA" id="ARBA00022989"/>
    </source>
</evidence>
<dbReference type="GO" id="GO:0046872">
    <property type="term" value="F:metal ion binding"/>
    <property type="evidence" value="ECO:0007669"/>
    <property type="project" value="UniProtKB-KW"/>
</dbReference>
<evidence type="ECO:0000313" key="8">
    <source>
        <dbReference type="EMBL" id="KOF85089.1"/>
    </source>
</evidence>
<comment type="subcellular location">
    <subcellularLocation>
        <location evidence="1">Membrane</location>
        <topology evidence="1">Multi-pass membrane protein</topology>
    </subcellularLocation>
</comment>
<feature type="transmembrane region" description="Helical" evidence="7">
    <location>
        <begin position="146"/>
        <end position="171"/>
    </location>
</feature>
<keyword evidence="4 7" id="KW-1133">Transmembrane helix</keyword>
<feature type="transmembrane region" description="Helical" evidence="7">
    <location>
        <begin position="79"/>
        <end position="97"/>
    </location>
</feature>
<evidence type="ECO:0000256" key="3">
    <source>
        <dbReference type="ARBA" id="ARBA00022692"/>
    </source>
</evidence>
<dbReference type="AlphaFoldDB" id="A0A0L8H7L9"/>
<dbReference type="STRING" id="37653.A0A0L8H7L9"/>
<comment type="similarity">
    <text evidence="2">Belongs to the ADIPOR family.</text>
</comment>
<dbReference type="OMA" id="HRVVMCH"/>
<evidence type="ECO:0000256" key="6">
    <source>
        <dbReference type="PIRSR" id="PIRSR604254-1"/>
    </source>
</evidence>
<dbReference type="OrthoDB" id="535992at2759"/>
<feature type="transmembrane region" description="Helical" evidence="7">
    <location>
        <begin position="293"/>
        <end position="312"/>
    </location>
</feature>
<feature type="binding site" evidence="6">
    <location>
        <position position="101"/>
    </location>
    <ligand>
        <name>Zn(2+)</name>
        <dbReference type="ChEBI" id="CHEBI:29105"/>
    </ligand>
</feature>
<dbReference type="GO" id="GO:0016020">
    <property type="term" value="C:membrane"/>
    <property type="evidence" value="ECO:0007669"/>
    <property type="project" value="UniProtKB-SubCell"/>
</dbReference>
<dbReference type="EMBL" id="KQ418971">
    <property type="protein sequence ID" value="KOF85089.1"/>
    <property type="molecule type" value="Genomic_DNA"/>
</dbReference>
<dbReference type="PANTHER" id="PTHR20855:SF92">
    <property type="entry name" value="PROGESTIN AND ADIPOQ RECEPTOR FAMILY MEMBER 3-LIKE"/>
    <property type="match status" value="1"/>
</dbReference>
<dbReference type="GO" id="GO:0038023">
    <property type="term" value="F:signaling receptor activity"/>
    <property type="evidence" value="ECO:0007669"/>
    <property type="project" value="TreeGrafter"/>
</dbReference>
<keyword evidence="3 7" id="KW-0812">Transmembrane</keyword>
<evidence type="ECO:0000256" key="2">
    <source>
        <dbReference type="ARBA" id="ARBA00007018"/>
    </source>
</evidence>
<keyword evidence="6" id="KW-0479">Metal-binding</keyword>
<dbReference type="Pfam" id="PF03006">
    <property type="entry name" value="HlyIII"/>
    <property type="match status" value="1"/>
</dbReference>
<feature type="binding site" evidence="6">
    <location>
        <position position="254"/>
    </location>
    <ligand>
        <name>Zn(2+)</name>
        <dbReference type="ChEBI" id="CHEBI:29105"/>
    </ligand>
</feature>
<dbReference type="KEGG" id="obi:106872400"/>
<keyword evidence="5 7" id="KW-0472">Membrane</keyword>
<gene>
    <name evidence="8" type="ORF">OCBIM_22020883mg</name>
</gene>
<protein>
    <submittedName>
        <fullName evidence="8">Uncharacterized protein</fullName>
    </submittedName>
</protein>
<keyword evidence="6" id="KW-0862">Zinc</keyword>
<organism evidence="8">
    <name type="scientific">Octopus bimaculoides</name>
    <name type="common">California two-spotted octopus</name>
    <dbReference type="NCBI Taxonomy" id="37653"/>
    <lineage>
        <taxon>Eukaryota</taxon>
        <taxon>Metazoa</taxon>
        <taxon>Spiralia</taxon>
        <taxon>Lophotrochozoa</taxon>
        <taxon>Mollusca</taxon>
        <taxon>Cephalopoda</taxon>
        <taxon>Coleoidea</taxon>
        <taxon>Octopodiformes</taxon>
        <taxon>Octopoda</taxon>
        <taxon>Incirrata</taxon>
        <taxon>Octopodidae</taxon>
        <taxon>Octopus</taxon>
    </lineage>
</organism>
<proteinExistence type="inferred from homology"/>
<accession>A0A0L8H7L9</accession>
<evidence type="ECO:0000256" key="7">
    <source>
        <dbReference type="SAM" id="Phobius"/>
    </source>
</evidence>
<sequence length="339" mass="39181">MVQLMKPTVSKEHVPLLFHEPHVLSGFRHIHQPWTYYFLSLFQIHNECLNSWTHLIAMLLVIKKMMTFSKEFSLITDPYMWPLTSGILSIVILYLCSSLAHCLQSRSELAHYTCFMFDYAGIGLYGIGSIILHYNYCMLPSFDIGILQSWIIPVGVLLGVGVCLCCSISKVRYKRPYPFIRKVWQLGSVGGIYALLILPIAHRVLLMILTSEWDKGLPHHIEQMIWFIMAGFFFGSDIPQRFFPGKFDFLGHSHQLFHICIMMVSWKQLDGIYEDIVAWKTLLYEKDPPTFSSTFGAIFLTIFINLIVVVIFTESAKQFIDQGKPREIKIDLISVKKRK</sequence>
<feature type="binding site" evidence="6">
    <location>
        <position position="258"/>
    </location>
    <ligand>
        <name>Zn(2+)</name>
        <dbReference type="ChEBI" id="CHEBI:29105"/>
    </ligand>
</feature>
<feature type="transmembrane region" description="Helical" evidence="7">
    <location>
        <begin position="183"/>
        <end position="204"/>
    </location>
</feature>
<dbReference type="InterPro" id="IPR004254">
    <property type="entry name" value="AdipoR/HlyIII-related"/>
</dbReference>
<dbReference type="PANTHER" id="PTHR20855">
    <property type="entry name" value="ADIPOR/PROGESTIN RECEPTOR-RELATED"/>
    <property type="match status" value="1"/>
</dbReference>
<evidence type="ECO:0000256" key="1">
    <source>
        <dbReference type="ARBA" id="ARBA00004141"/>
    </source>
</evidence>